<accession>A0A0F9EB11</accession>
<dbReference type="EMBL" id="LAZR01025674">
    <property type="protein sequence ID" value="KKL71149.1"/>
    <property type="molecule type" value="Genomic_DNA"/>
</dbReference>
<feature type="compositionally biased region" description="Basic and acidic residues" evidence="1">
    <location>
        <begin position="7"/>
        <end position="32"/>
    </location>
</feature>
<feature type="region of interest" description="Disordered" evidence="1">
    <location>
        <begin position="1"/>
        <end position="39"/>
    </location>
</feature>
<name>A0A0F9EB11_9ZZZZ</name>
<gene>
    <name evidence="2" type="ORF">LCGC14_2097780</name>
</gene>
<proteinExistence type="predicted"/>
<protein>
    <submittedName>
        <fullName evidence="2">Uncharacterized protein</fullName>
    </submittedName>
</protein>
<reference evidence="2" key="1">
    <citation type="journal article" date="2015" name="Nature">
        <title>Complex archaea that bridge the gap between prokaryotes and eukaryotes.</title>
        <authorList>
            <person name="Spang A."/>
            <person name="Saw J.H."/>
            <person name="Jorgensen S.L."/>
            <person name="Zaremba-Niedzwiedzka K."/>
            <person name="Martijn J."/>
            <person name="Lind A.E."/>
            <person name="van Eijk R."/>
            <person name="Schleper C."/>
            <person name="Guy L."/>
            <person name="Ettema T.J."/>
        </authorList>
    </citation>
    <scope>NUCLEOTIDE SEQUENCE</scope>
</reference>
<evidence type="ECO:0000313" key="2">
    <source>
        <dbReference type="EMBL" id="KKL71149.1"/>
    </source>
</evidence>
<sequence>MPINSFEHLKQIEKRNQKRRETSKVIKDDGKNKSLRGFL</sequence>
<evidence type="ECO:0000256" key="1">
    <source>
        <dbReference type="SAM" id="MobiDB-lite"/>
    </source>
</evidence>
<comment type="caution">
    <text evidence="2">The sequence shown here is derived from an EMBL/GenBank/DDBJ whole genome shotgun (WGS) entry which is preliminary data.</text>
</comment>
<organism evidence="2">
    <name type="scientific">marine sediment metagenome</name>
    <dbReference type="NCBI Taxonomy" id="412755"/>
    <lineage>
        <taxon>unclassified sequences</taxon>
        <taxon>metagenomes</taxon>
        <taxon>ecological metagenomes</taxon>
    </lineage>
</organism>
<dbReference type="AlphaFoldDB" id="A0A0F9EB11"/>